<keyword evidence="2" id="KW-1185">Reference proteome</keyword>
<evidence type="ECO:0000313" key="1">
    <source>
        <dbReference type="EMBL" id="KAJ9488931.1"/>
    </source>
</evidence>
<protein>
    <submittedName>
        <fullName evidence="1">Uncharacterized protein</fullName>
    </submittedName>
</protein>
<dbReference type="EMBL" id="LACB01000100">
    <property type="protein sequence ID" value="KAJ9488931.1"/>
    <property type="molecule type" value="Genomic_DNA"/>
</dbReference>
<evidence type="ECO:0000313" key="2">
    <source>
        <dbReference type="Proteomes" id="UP001227192"/>
    </source>
</evidence>
<comment type="caution">
    <text evidence="1">The sequence shown here is derived from an EMBL/GenBank/DDBJ whole genome shotgun (WGS) entry which is preliminary data.</text>
</comment>
<reference evidence="1" key="1">
    <citation type="submission" date="2015-06" db="EMBL/GenBank/DDBJ databases">
        <authorList>
            <person name="Nguyen H."/>
        </authorList>
    </citation>
    <scope>NUCLEOTIDE SEQUENCE</scope>
    <source>
        <strain evidence="1">DAOM 180753</strain>
    </source>
</reference>
<organism evidence="1 2">
    <name type="scientific">Penicillium thymicola</name>
    <dbReference type="NCBI Taxonomy" id="293382"/>
    <lineage>
        <taxon>Eukaryota</taxon>
        <taxon>Fungi</taxon>
        <taxon>Dikarya</taxon>
        <taxon>Ascomycota</taxon>
        <taxon>Pezizomycotina</taxon>
        <taxon>Eurotiomycetes</taxon>
        <taxon>Eurotiomycetidae</taxon>
        <taxon>Eurotiales</taxon>
        <taxon>Aspergillaceae</taxon>
        <taxon>Penicillium</taxon>
    </lineage>
</organism>
<dbReference type="Proteomes" id="UP001227192">
    <property type="component" value="Unassembled WGS sequence"/>
</dbReference>
<dbReference type="AlphaFoldDB" id="A0AAI9TKT6"/>
<name>A0AAI9TKT6_PENTH</name>
<gene>
    <name evidence="1" type="ORF">VN97_g4345</name>
</gene>
<sequence length="324" mass="37160">MRMVFQALSVQRIQPFAFSGPEKEPPTFADAMKITPAFAELLAMQFGIPESTKVMNLIAEKRLWVICIKMKQLEYDNVFGYYSHVRQSNRQSAGCSDIFYNDDLFCFVVKGPHLDDIINEFRVSMDNTPPFPFAGFFGEHFDKPVVQYGDDTPKERRPEIRPGTNLAFRNDNYYIVFLGYAAIAEYKSEMVGCEQGNYFDAHIKVTPISKQEKNKFIGFLELPSHIARFKVDFVISLRFQEEATVNRAPRVADPHVEPKRDVSTTPKNMDVWLGRVVDHLPDAPNDTTSDVFLVSLGKKYDIVMNLHHILHLTSFQKKSSDCDH</sequence>
<reference evidence="1" key="2">
    <citation type="journal article" date="2016" name="Fungal Biol.">
        <title>Ochratoxin A production by Penicillium thymicola.</title>
        <authorList>
            <person name="Nguyen H.D.T."/>
            <person name="McMullin D.R."/>
            <person name="Ponomareva E."/>
            <person name="Riley R."/>
            <person name="Pomraning K.R."/>
            <person name="Baker S.E."/>
            <person name="Seifert K.A."/>
        </authorList>
    </citation>
    <scope>NUCLEOTIDE SEQUENCE</scope>
    <source>
        <strain evidence="1">DAOM 180753</strain>
    </source>
</reference>
<proteinExistence type="predicted"/>
<accession>A0AAI9TKT6</accession>